<evidence type="ECO:0000256" key="5">
    <source>
        <dbReference type="SAM" id="Phobius"/>
    </source>
</evidence>
<accession>A0A286REP5</accession>
<feature type="transmembrane region" description="Helical" evidence="5">
    <location>
        <begin position="104"/>
        <end position="125"/>
    </location>
</feature>
<dbReference type="RefSeq" id="WP_095414759.1">
    <property type="nucleotide sequence ID" value="NZ_CP018477.1"/>
</dbReference>
<gene>
    <name evidence="6" type="ORF">THTE_1834</name>
</gene>
<dbReference type="Proteomes" id="UP000215086">
    <property type="component" value="Chromosome"/>
</dbReference>
<evidence type="ECO:0000256" key="3">
    <source>
        <dbReference type="ARBA" id="ARBA00022989"/>
    </source>
</evidence>
<organism evidence="6 7">
    <name type="scientific">Thermogutta terrifontis</name>
    <dbReference type="NCBI Taxonomy" id="1331910"/>
    <lineage>
        <taxon>Bacteria</taxon>
        <taxon>Pseudomonadati</taxon>
        <taxon>Planctomycetota</taxon>
        <taxon>Planctomycetia</taxon>
        <taxon>Pirellulales</taxon>
        <taxon>Thermoguttaceae</taxon>
        <taxon>Thermogutta</taxon>
    </lineage>
</organism>
<evidence type="ECO:0000256" key="4">
    <source>
        <dbReference type="ARBA" id="ARBA00023136"/>
    </source>
</evidence>
<feature type="transmembrane region" description="Helical" evidence="5">
    <location>
        <begin position="6"/>
        <end position="25"/>
    </location>
</feature>
<dbReference type="GO" id="GO:0016020">
    <property type="term" value="C:membrane"/>
    <property type="evidence" value="ECO:0007669"/>
    <property type="project" value="UniProtKB-SubCell"/>
</dbReference>
<dbReference type="InterPro" id="IPR003825">
    <property type="entry name" value="Colicin-V_CvpA"/>
</dbReference>
<dbReference type="PANTHER" id="PTHR37306">
    <property type="entry name" value="COLICIN V PRODUCTION PROTEIN"/>
    <property type="match status" value="1"/>
</dbReference>
<dbReference type="PANTHER" id="PTHR37306:SF1">
    <property type="entry name" value="COLICIN V PRODUCTION PROTEIN"/>
    <property type="match status" value="1"/>
</dbReference>
<dbReference type="GO" id="GO:0009403">
    <property type="term" value="P:toxin biosynthetic process"/>
    <property type="evidence" value="ECO:0007669"/>
    <property type="project" value="InterPro"/>
</dbReference>
<keyword evidence="2 5" id="KW-0812">Transmembrane</keyword>
<keyword evidence="7" id="KW-1185">Reference proteome</keyword>
<sequence length="183" mass="20511">MIGGIPIYDLVIGLILLWTTVYGAIRGFAWQVASLSSLVVSAWAAVRWSPSVAPHLSRQEPWNRYLAMLLIFVVCSLIIWLVFRYVAKWIQRVRLEGFDRQMGALLGLAKGILLCFVLTFFAITLSEGTKRLVLESHSGPWVAALLPRAVRILPPEVRNSVGETIHKFKEQFSEPPAFPPTVP</sequence>
<evidence type="ECO:0000256" key="1">
    <source>
        <dbReference type="ARBA" id="ARBA00004141"/>
    </source>
</evidence>
<evidence type="ECO:0000313" key="6">
    <source>
        <dbReference type="EMBL" id="ASV74436.1"/>
    </source>
</evidence>
<evidence type="ECO:0000256" key="2">
    <source>
        <dbReference type="ARBA" id="ARBA00022692"/>
    </source>
</evidence>
<dbReference type="EMBL" id="CP018477">
    <property type="protein sequence ID" value="ASV74436.1"/>
    <property type="molecule type" value="Genomic_DNA"/>
</dbReference>
<protein>
    <submittedName>
        <fullName evidence="6">Putative purF operon protein</fullName>
    </submittedName>
</protein>
<proteinExistence type="predicted"/>
<keyword evidence="3 5" id="KW-1133">Transmembrane helix</keyword>
<reference evidence="6 7" key="1">
    <citation type="journal article" name="Front. Microbiol.">
        <title>Sugar Metabolism of the First Thermophilic Planctomycete Thermogutta terrifontis: Comparative Genomic and Transcriptomic Approaches.</title>
        <authorList>
            <person name="Elcheninov A.G."/>
            <person name="Menzel P."/>
            <person name="Gudbergsdottir S.R."/>
            <person name="Slesarev A.I."/>
            <person name="Kadnikov V.V."/>
            <person name="Krogh A."/>
            <person name="Bonch-Osmolovskaya E.A."/>
            <person name="Peng X."/>
            <person name="Kublanov I.V."/>
        </authorList>
    </citation>
    <scope>NUCLEOTIDE SEQUENCE [LARGE SCALE GENOMIC DNA]</scope>
    <source>
        <strain evidence="6 7">R1</strain>
    </source>
</reference>
<keyword evidence="4 5" id="KW-0472">Membrane</keyword>
<evidence type="ECO:0000313" key="7">
    <source>
        <dbReference type="Proteomes" id="UP000215086"/>
    </source>
</evidence>
<dbReference type="AlphaFoldDB" id="A0A286REP5"/>
<dbReference type="OrthoDB" id="268713at2"/>
<dbReference type="Pfam" id="PF02674">
    <property type="entry name" value="Colicin_V"/>
    <property type="match status" value="1"/>
</dbReference>
<name>A0A286REP5_9BACT</name>
<comment type="subcellular location">
    <subcellularLocation>
        <location evidence="1">Membrane</location>
        <topology evidence="1">Multi-pass membrane protein</topology>
    </subcellularLocation>
</comment>
<dbReference type="KEGG" id="ttf:THTE_1834"/>
<feature type="transmembrane region" description="Helical" evidence="5">
    <location>
        <begin position="62"/>
        <end position="83"/>
    </location>
</feature>